<feature type="domain" description="tRNA (adenine(58)-N(1))-methyltransferase catalytic subunit TRM61 C-terminal" evidence="15">
    <location>
        <begin position="69"/>
        <end position="365"/>
    </location>
</feature>
<evidence type="ECO:0000256" key="11">
    <source>
        <dbReference type="ARBA" id="ARBA00063447"/>
    </source>
</evidence>
<comment type="subunit">
    <text evidence="11">Heterotetramer; composed of two copies of TRM6 and two copies of TRM61.</text>
</comment>
<dbReference type="KEGG" id="cdeu:CNBG_4378"/>
<dbReference type="GO" id="GO:0160107">
    <property type="term" value="F:tRNA (adenine(58)-N1)-methyltransferase activity"/>
    <property type="evidence" value="ECO:0007669"/>
    <property type="project" value="UniProtKB-EC"/>
</dbReference>
<evidence type="ECO:0000256" key="4">
    <source>
        <dbReference type="ARBA" id="ARBA00022603"/>
    </source>
</evidence>
<dbReference type="InterPro" id="IPR029063">
    <property type="entry name" value="SAM-dependent_MTases_sf"/>
</dbReference>
<dbReference type="RefSeq" id="XP_062884277.1">
    <property type="nucleotide sequence ID" value="XM_063028322.1"/>
</dbReference>
<evidence type="ECO:0000313" key="17">
    <source>
        <dbReference type="Proteomes" id="UP000029445"/>
    </source>
</evidence>
<protein>
    <recommendedName>
        <fullName evidence="3">tRNA (adenine(58)-N(1))-methyltransferase catalytic subunit TRM61</fullName>
        <ecNumber evidence="2">2.1.1.220</ecNumber>
    </recommendedName>
    <alternativeName>
        <fullName evidence="12">tRNA (adenine(58)-N(1))-methyltransferase catalytic subunit trm61</fullName>
    </alternativeName>
    <alternativeName>
        <fullName evidence="9 13">tRNA(m1A58)-methyltransferase subunit TRM61</fullName>
    </alternativeName>
</protein>
<dbReference type="GO" id="GO:0030488">
    <property type="term" value="P:tRNA methylation"/>
    <property type="evidence" value="ECO:0007669"/>
    <property type="project" value="InterPro"/>
</dbReference>
<reference evidence="16 17" key="2">
    <citation type="journal article" date="2018" name="Proc. Natl. Acad. Sci.">
        <title>RNAi is a critical determinant of centromere evolution in closely related fungi.</title>
        <authorList>
            <person name="Yadav V."/>
            <person name="Sun S."/>
            <person name="Billmyre R.B."/>
            <person name="Thimmappa B.C."/>
            <person name="Shea T."/>
            <person name="Lintner R."/>
            <person name="Bakkeren G."/>
            <person name="Cuomo C.A."/>
            <person name="Heitman J."/>
            <person name="Sanyal K."/>
        </authorList>
    </citation>
    <scope>NUCLEOTIDE SEQUENCE [LARGE SCALE GENOMIC DNA]</scope>
    <source>
        <strain evidence="16 17">R265</strain>
    </source>
</reference>
<feature type="region of interest" description="Disordered" evidence="14">
    <location>
        <begin position="379"/>
        <end position="433"/>
    </location>
</feature>
<dbReference type="Proteomes" id="UP000029445">
    <property type="component" value="Chromosome 10"/>
</dbReference>
<keyword evidence="6" id="KW-0949">S-adenosyl-L-methionine</keyword>
<evidence type="ECO:0000256" key="9">
    <source>
        <dbReference type="ARBA" id="ARBA00033309"/>
    </source>
</evidence>
<comment type="subcellular location">
    <subcellularLocation>
        <location evidence="1">Nucleus</location>
    </subcellularLocation>
</comment>
<gene>
    <name evidence="16" type="ORF">CNBG_4378</name>
</gene>
<evidence type="ECO:0000256" key="8">
    <source>
        <dbReference type="ARBA" id="ARBA00023242"/>
    </source>
</evidence>
<sequence length="433" mass="48236">MDAQKPMLHSRAHIEAGDIVILYMARDNMTAITIVPGETFHNKYGRYPHDMLIGQKYGSKIHSPPPHPGYVHVLRPTPELWTLSLPHRTQILYLPDISYITMRLGVRVGGKVIEAGTGSGSMTHSLSRSVGPNGQVMSFEYHRQRFETALKEFESHGLTNVRLQHRNVCKEGFGDAQGVEGVFLDLPAPWEAIPHAVKALRRDIITRICCFSPCLEQVLKTVTCLRSEGFSDISTQEVLIRTHELVAPPPNTAYLSSISSVVSYLREHEQRKEERRLLQIKTAKENNRKVKGIEANDALPMEGETGTKRKLEQTSVSGPDNAAPADSQPKTNLLWTEPSNPFPTTVLTKPSPEMKGHTSYLTFAVLYPESVRLSMAAQETSSRVETPTNITKAPETHSQETHYSEGPEIEKIGAMTSKEMDDWMKSGSTSLSV</sequence>
<dbReference type="EMBL" id="CP025768">
    <property type="protein sequence ID" value="KGB78540.1"/>
    <property type="molecule type" value="Genomic_DNA"/>
</dbReference>
<dbReference type="Pfam" id="PF08704">
    <property type="entry name" value="GCD14"/>
    <property type="match status" value="1"/>
</dbReference>
<dbReference type="OMA" id="RITRICC"/>
<dbReference type="GeneID" id="88180597"/>
<dbReference type="InterPro" id="IPR014816">
    <property type="entry name" value="tRNA_MeTrfase_Gcd14"/>
</dbReference>
<reference evidence="16 17" key="1">
    <citation type="journal article" date="2011" name="MBio">
        <title>Genome variation in Cryptococcus gattii, an emerging pathogen of immunocompetent hosts.</title>
        <authorList>
            <person name="D'Souza C.A."/>
            <person name="Kronstad J.W."/>
            <person name="Taylor G."/>
            <person name="Warren R."/>
            <person name="Yuen M."/>
            <person name="Hu G."/>
            <person name="Jung W.H."/>
            <person name="Sham A."/>
            <person name="Kidd S.E."/>
            <person name="Tangen K."/>
            <person name="Lee N."/>
            <person name="Zeilmaker T."/>
            <person name="Sawkins J."/>
            <person name="McVicker G."/>
            <person name="Shah S."/>
            <person name="Gnerre S."/>
            <person name="Griggs A."/>
            <person name="Zeng Q."/>
            <person name="Bartlett K."/>
            <person name="Li W."/>
            <person name="Wang X."/>
            <person name="Heitman J."/>
            <person name="Stajich J.E."/>
            <person name="Fraser J.A."/>
            <person name="Meyer W."/>
            <person name="Carter D."/>
            <person name="Schein J."/>
            <person name="Krzywinski M."/>
            <person name="Kwon-Chung K.J."/>
            <person name="Varma A."/>
            <person name="Wang J."/>
            <person name="Brunham R."/>
            <person name="Fyfe M."/>
            <person name="Ouellette B.F."/>
            <person name="Siddiqui A."/>
            <person name="Marra M."/>
            <person name="Jones S."/>
            <person name="Holt R."/>
            <person name="Birren B.W."/>
            <person name="Galagan J.E."/>
            <person name="Cuomo C.A."/>
        </authorList>
    </citation>
    <scope>NUCLEOTIDE SEQUENCE [LARGE SCALE GENOMIC DNA]</scope>
    <source>
        <strain evidence="16 17">R265</strain>
    </source>
</reference>
<name>A0A095CDH8_CRYD2</name>
<feature type="region of interest" description="Disordered" evidence="14">
    <location>
        <begin position="294"/>
        <end position="354"/>
    </location>
</feature>
<dbReference type="VEuPathDB" id="FungiDB:CNBG_4378"/>
<dbReference type="FunFam" id="3.10.330.20:FF:000007">
    <property type="entry name" value="tRNA (adenine(58)-N(1))-methyltransferase catalytic subunit TRM61"/>
    <property type="match status" value="1"/>
</dbReference>
<keyword evidence="8" id="KW-0539">Nucleus</keyword>
<dbReference type="Gene3D" id="3.10.330.20">
    <property type="match status" value="1"/>
</dbReference>
<dbReference type="GO" id="GO:0031515">
    <property type="term" value="C:tRNA (m1A) methyltransferase complex"/>
    <property type="evidence" value="ECO:0007669"/>
    <property type="project" value="InterPro"/>
</dbReference>
<evidence type="ECO:0000256" key="2">
    <source>
        <dbReference type="ARBA" id="ARBA00012796"/>
    </source>
</evidence>
<dbReference type="Pfam" id="PF14801">
    <property type="entry name" value="TrmI-like_N"/>
    <property type="match status" value="1"/>
</dbReference>
<evidence type="ECO:0000313" key="16">
    <source>
        <dbReference type="EMBL" id="KGB78540.1"/>
    </source>
</evidence>
<evidence type="ECO:0000256" key="3">
    <source>
        <dbReference type="ARBA" id="ARBA00015963"/>
    </source>
</evidence>
<dbReference type="GO" id="GO:0005634">
    <property type="term" value="C:nucleus"/>
    <property type="evidence" value="ECO:0007669"/>
    <property type="project" value="UniProtKB-SubCell"/>
</dbReference>
<evidence type="ECO:0000259" key="15">
    <source>
        <dbReference type="Pfam" id="PF08704"/>
    </source>
</evidence>
<feature type="compositionally biased region" description="Polar residues" evidence="14">
    <location>
        <begin position="379"/>
        <end position="391"/>
    </location>
</feature>
<dbReference type="PANTHER" id="PTHR12133">
    <property type="entry name" value="TRNA (ADENINE(58)-N(1))-METHYLTRANSFERASE"/>
    <property type="match status" value="1"/>
</dbReference>
<evidence type="ECO:0000256" key="13">
    <source>
        <dbReference type="ARBA" id="ARBA00077998"/>
    </source>
</evidence>
<keyword evidence="17" id="KW-1185">Reference proteome</keyword>
<feature type="compositionally biased region" description="Polar residues" evidence="14">
    <location>
        <begin position="328"/>
        <end position="348"/>
    </location>
</feature>
<evidence type="ECO:0000256" key="6">
    <source>
        <dbReference type="ARBA" id="ARBA00022691"/>
    </source>
</evidence>
<dbReference type="OrthoDB" id="1925287at2759"/>
<keyword evidence="4 16" id="KW-0489">Methyltransferase</keyword>
<keyword evidence="5 16" id="KW-0808">Transferase</keyword>
<comment type="function">
    <text evidence="10">Catalytic subunit of tRNA (adenine-N(1)-)-methyltransferase, which catalyzes the formation of N(1)-methyladenine at position 58 (m1A58) in initiator methionyl-tRNA.</text>
</comment>
<feature type="compositionally biased region" description="Basic and acidic residues" evidence="14">
    <location>
        <begin position="394"/>
        <end position="411"/>
    </location>
</feature>
<organism evidence="16 17">
    <name type="scientific">Cryptococcus deuterogattii (strain R265)</name>
    <name type="common">Cryptococcus gattii VGII (strain R265)</name>
    <dbReference type="NCBI Taxonomy" id="294750"/>
    <lineage>
        <taxon>Eukaryota</taxon>
        <taxon>Fungi</taxon>
        <taxon>Dikarya</taxon>
        <taxon>Basidiomycota</taxon>
        <taxon>Agaricomycotina</taxon>
        <taxon>Tremellomycetes</taxon>
        <taxon>Tremellales</taxon>
        <taxon>Cryptococcaceae</taxon>
        <taxon>Cryptococcus</taxon>
        <taxon>Cryptococcus gattii species complex</taxon>
    </lineage>
</organism>
<dbReference type="STRING" id="294750.A0A095CDH8"/>
<evidence type="ECO:0000256" key="14">
    <source>
        <dbReference type="SAM" id="MobiDB-lite"/>
    </source>
</evidence>
<dbReference type="PROSITE" id="PS51620">
    <property type="entry name" value="SAM_TRM61"/>
    <property type="match status" value="1"/>
</dbReference>
<dbReference type="SUPFAM" id="SSF53335">
    <property type="entry name" value="S-adenosyl-L-methionine-dependent methyltransferases"/>
    <property type="match status" value="1"/>
</dbReference>
<dbReference type="FunFam" id="3.40.50.150:FF:000247">
    <property type="entry name" value="tRNA (adenine(58)-N(1))-methyltransferase catalytic subunit TRM61"/>
    <property type="match status" value="1"/>
</dbReference>
<evidence type="ECO:0000256" key="12">
    <source>
        <dbReference type="ARBA" id="ARBA00067592"/>
    </source>
</evidence>
<dbReference type="Gene3D" id="3.40.50.150">
    <property type="entry name" value="Vaccinia Virus protein VP39"/>
    <property type="match status" value="1"/>
</dbReference>
<dbReference type="AlphaFoldDB" id="A0A095CDH8"/>
<dbReference type="HOGENOM" id="CLU_025402_4_0_1"/>
<dbReference type="InterPro" id="IPR049470">
    <property type="entry name" value="TRM61_C"/>
</dbReference>
<accession>A0A095CDH8</accession>
<evidence type="ECO:0000256" key="1">
    <source>
        <dbReference type="ARBA" id="ARBA00004123"/>
    </source>
</evidence>
<evidence type="ECO:0000256" key="7">
    <source>
        <dbReference type="ARBA" id="ARBA00022694"/>
    </source>
</evidence>
<evidence type="ECO:0000256" key="5">
    <source>
        <dbReference type="ARBA" id="ARBA00022679"/>
    </source>
</evidence>
<dbReference type="EC" id="2.1.1.220" evidence="2"/>
<proteinExistence type="predicted"/>
<evidence type="ECO:0000256" key="10">
    <source>
        <dbReference type="ARBA" id="ARBA00054081"/>
    </source>
</evidence>
<keyword evidence="7" id="KW-0819">tRNA processing</keyword>
<dbReference type="PANTHER" id="PTHR12133:SF2">
    <property type="entry name" value="TRNA (ADENINE(58)-N(1))-METHYLTRANSFERASE CATALYTIC SUBUNIT TRMT61A"/>
    <property type="match status" value="1"/>
</dbReference>